<feature type="region of interest" description="Disordered" evidence="1">
    <location>
        <begin position="122"/>
        <end position="185"/>
    </location>
</feature>
<protein>
    <submittedName>
        <fullName evidence="3">Uncharacterized protein</fullName>
    </submittedName>
</protein>
<accession>A0A6T2JBK8</accession>
<keyword evidence="2" id="KW-1133">Transmembrane helix</keyword>
<evidence type="ECO:0000256" key="1">
    <source>
        <dbReference type="SAM" id="MobiDB-lite"/>
    </source>
</evidence>
<evidence type="ECO:0000313" key="3">
    <source>
        <dbReference type="EMBL" id="CAE0835012.1"/>
    </source>
</evidence>
<evidence type="ECO:0000313" key="4">
    <source>
        <dbReference type="EMBL" id="CAE0835017.1"/>
    </source>
</evidence>
<gene>
    <name evidence="3" type="ORF">EGYM00163_LOCUS46316</name>
    <name evidence="4" type="ORF">EGYM00163_LOCUS46321</name>
</gene>
<keyword evidence="2" id="KW-0812">Transmembrane</keyword>
<dbReference type="AlphaFoldDB" id="A0A6T2JBK8"/>
<dbReference type="EMBL" id="HBJA01134792">
    <property type="protein sequence ID" value="CAE0835017.1"/>
    <property type="molecule type" value="Transcribed_RNA"/>
</dbReference>
<name>A0A6T2JBK8_9EUGL</name>
<reference evidence="3" key="1">
    <citation type="submission" date="2021-01" db="EMBL/GenBank/DDBJ databases">
        <authorList>
            <person name="Corre E."/>
            <person name="Pelletier E."/>
            <person name="Niang G."/>
            <person name="Scheremetjew M."/>
            <person name="Finn R."/>
            <person name="Kale V."/>
            <person name="Holt S."/>
            <person name="Cochrane G."/>
            <person name="Meng A."/>
            <person name="Brown T."/>
            <person name="Cohen L."/>
        </authorList>
    </citation>
    <scope>NUCLEOTIDE SEQUENCE</scope>
    <source>
        <strain evidence="3">CCMP1594</strain>
    </source>
</reference>
<keyword evidence="2" id="KW-0472">Membrane</keyword>
<sequence length="185" mass="19752">MDQGHSLLLLSCTGAGISGPQAALVQCVRQGTAMPPNGVIHSEYRDSTIQSGSNPWAISCLRNAVVGIAPVTWYCFVWANIYLLYFLVDCGRSSTALLRQEPDRPSAGDDCTGCAGTPWTGEDAGARDARRPPCSAPCRRQNTTTAARKSRDRGHKPRIPEVVLTMARGQAQGPRSAGGRLVASR</sequence>
<organism evidence="3">
    <name type="scientific">Eutreptiella gymnastica</name>
    <dbReference type="NCBI Taxonomy" id="73025"/>
    <lineage>
        <taxon>Eukaryota</taxon>
        <taxon>Discoba</taxon>
        <taxon>Euglenozoa</taxon>
        <taxon>Euglenida</taxon>
        <taxon>Spirocuta</taxon>
        <taxon>Euglenophyceae</taxon>
        <taxon>Eutreptiales</taxon>
        <taxon>Eutreptiaceae</taxon>
        <taxon>Eutreptiella</taxon>
    </lineage>
</organism>
<evidence type="ECO:0000256" key="2">
    <source>
        <dbReference type="SAM" id="Phobius"/>
    </source>
</evidence>
<dbReference type="EMBL" id="HBJA01134786">
    <property type="protein sequence ID" value="CAE0835012.1"/>
    <property type="molecule type" value="Transcribed_RNA"/>
</dbReference>
<feature type="compositionally biased region" description="Basic residues" evidence="1">
    <location>
        <begin position="148"/>
        <end position="157"/>
    </location>
</feature>
<feature type="transmembrane region" description="Helical" evidence="2">
    <location>
        <begin position="71"/>
        <end position="88"/>
    </location>
</feature>
<proteinExistence type="predicted"/>